<dbReference type="AlphaFoldDB" id="A0A7X0SQS9"/>
<accession>A0A7X0SQS9</accession>
<protein>
    <recommendedName>
        <fullName evidence="3">CN hydrolase domain-containing protein</fullName>
    </recommendedName>
</protein>
<evidence type="ECO:0000313" key="2">
    <source>
        <dbReference type="Proteomes" id="UP000564644"/>
    </source>
</evidence>
<name>A0A7X0SQS9_9BACL</name>
<dbReference type="SUPFAM" id="SSF56317">
    <property type="entry name" value="Carbon-nitrogen hydrolase"/>
    <property type="match status" value="1"/>
</dbReference>
<dbReference type="RefSeq" id="WP_185130873.1">
    <property type="nucleotide sequence ID" value="NZ_JACJVO010000024.1"/>
</dbReference>
<dbReference type="InterPro" id="IPR036526">
    <property type="entry name" value="C-N_Hydrolase_sf"/>
</dbReference>
<dbReference type="Proteomes" id="UP000564644">
    <property type="component" value="Unassembled WGS sequence"/>
</dbReference>
<organism evidence="1 2">
    <name type="scientific">Cohnella zeiphila</name>
    <dbReference type="NCBI Taxonomy" id="2761120"/>
    <lineage>
        <taxon>Bacteria</taxon>
        <taxon>Bacillati</taxon>
        <taxon>Bacillota</taxon>
        <taxon>Bacilli</taxon>
        <taxon>Bacillales</taxon>
        <taxon>Paenibacillaceae</taxon>
        <taxon>Cohnella</taxon>
    </lineage>
</organism>
<evidence type="ECO:0008006" key="3">
    <source>
        <dbReference type="Google" id="ProtNLM"/>
    </source>
</evidence>
<dbReference type="EMBL" id="JACJVO010000024">
    <property type="protein sequence ID" value="MBB6733230.1"/>
    <property type="molecule type" value="Genomic_DNA"/>
</dbReference>
<sequence length="139" mass="15396">MNLLVPQPKLESSLEQLEDALSFHSEVDLAVLPEGYLNENVEQARESARRYRTNLAGGYRNLRERPKDRAILIDRGGDVVVDRPKYSSISVAEIEGLRIGHLLCDELVLQGVQGAEAADLDVLVHPIGVGMFSEEPFAE</sequence>
<comment type="caution">
    <text evidence="1">The sequence shown here is derived from an EMBL/GenBank/DDBJ whole genome shotgun (WGS) entry which is preliminary data.</text>
</comment>
<gene>
    <name evidence="1" type="ORF">H7C18_20115</name>
</gene>
<keyword evidence="2" id="KW-1185">Reference proteome</keyword>
<reference evidence="1 2" key="1">
    <citation type="submission" date="2020-08" db="EMBL/GenBank/DDBJ databases">
        <title>Cohnella phylogeny.</title>
        <authorList>
            <person name="Dunlap C."/>
        </authorList>
    </citation>
    <scope>NUCLEOTIDE SEQUENCE [LARGE SCALE GENOMIC DNA]</scope>
    <source>
        <strain evidence="1 2">CBP 2801</strain>
    </source>
</reference>
<evidence type="ECO:0000313" key="1">
    <source>
        <dbReference type="EMBL" id="MBB6733230.1"/>
    </source>
</evidence>
<proteinExistence type="predicted"/>